<dbReference type="GO" id="GO:0015627">
    <property type="term" value="C:type II protein secretion system complex"/>
    <property type="evidence" value="ECO:0007669"/>
    <property type="project" value="InterPro"/>
</dbReference>
<dbReference type="NCBIfam" id="TIGR02532">
    <property type="entry name" value="IV_pilin_GFxxxE"/>
    <property type="match status" value="1"/>
</dbReference>
<keyword evidence="7 11" id="KW-1133">Transmembrane helix</keyword>
<protein>
    <recommendedName>
        <fullName evidence="2">Type II secretion system protein H</fullName>
    </recommendedName>
    <alternativeName>
        <fullName evidence="10">General secretion pathway protein H</fullName>
    </alternativeName>
</protein>
<reference evidence="13 14" key="1">
    <citation type="submission" date="2020-08" db="EMBL/GenBank/DDBJ databases">
        <title>Bridging the membrane lipid divide: bacteria of the FCB group superphylum have the potential to synthesize archaeal ether lipids.</title>
        <authorList>
            <person name="Villanueva L."/>
            <person name="Von Meijenfeldt F.A.B."/>
            <person name="Westbye A.B."/>
            <person name="Yadav S."/>
            <person name="Hopmans E.C."/>
            <person name="Dutilh B.E."/>
            <person name="Sinninghe Damste J.S."/>
        </authorList>
    </citation>
    <scope>NUCLEOTIDE SEQUENCE [LARGE SCALE GENOMIC DNA]</scope>
    <source>
        <strain evidence="13">NIOZ-UU17</strain>
    </source>
</reference>
<gene>
    <name evidence="13" type="ORF">H8D96_22135</name>
</gene>
<proteinExistence type="inferred from homology"/>
<evidence type="ECO:0000256" key="9">
    <source>
        <dbReference type="ARBA" id="ARBA00025772"/>
    </source>
</evidence>
<dbReference type="Pfam" id="PF07963">
    <property type="entry name" value="N_methyl"/>
    <property type="match status" value="1"/>
</dbReference>
<dbReference type="InterPro" id="IPR012902">
    <property type="entry name" value="N_methyl_site"/>
</dbReference>
<keyword evidence="6 11" id="KW-0812">Transmembrane</keyword>
<evidence type="ECO:0000259" key="12">
    <source>
        <dbReference type="Pfam" id="PF12019"/>
    </source>
</evidence>
<comment type="subcellular location">
    <subcellularLocation>
        <location evidence="1">Cell inner membrane</location>
        <topology evidence="1">Single-pass membrane protein</topology>
    </subcellularLocation>
</comment>
<evidence type="ECO:0000256" key="8">
    <source>
        <dbReference type="ARBA" id="ARBA00023136"/>
    </source>
</evidence>
<dbReference type="GO" id="GO:0015628">
    <property type="term" value="P:protein secretion by the type II secretion system"/>
    <property type="evidence" value="ECO:0007669"/>
    <property type="project" value="InterPro"/>
</dbReference>
<evidence type="ECO:0000313" key="13">
    <source>
        <dbReference type="EMBL" id="MBC8434617.1"/>
    </source>
</evidence>
<dbReference type="Pfam" id="PF12019">
    <property type="entry name" value="GspH"/>
    <property type="match status" value="1"/>
</dbReference>
<keyword evidence="4" id="KW-0488">Methylation</keyword>
<sequence length="184" mass="19503">MYKQDGFTIIELIIVIAVIGIIAAIAVPNFLSYLPDARLKSAARDLYSNLQQAKISAIKSNKKWAIVFNADAGTYEVCSGKGPDDSWGGINDVVKKVILSDYGSGVTFGKGSATDPIGGTFGNDFITYSSPKNAVVMNSRGTSNSGYVYLTNSSNISCYGVGTRSSGVVILRRWIGADALAPWG</sequence>
<dbReference type="GO" id="GO:0005886">
    <property type="term" value="C:plasma membrane"/>
    <property type="evidence" value="ECO:0007669"/>
    <property type="project" value="UniProtKB-SubCell"/>
</dbReference>
<evidence type="ECO:0000313" key="14">
    <source>
        <dbReference type="Proteomes" id="UP000605201"/>
    </source>
</evidence>
<comment type="similarity">
    <text evidence="9">Belongs to the GSP H family.</text>
</comment>
<evidence type="ECO:0000256" key="11">
    <source>
        <dbReference type="SAM" id="Phobius"/>
    </source>
</evidence>
<dbReference type="Proteomes" id="UP000605201">
    <property type="component" value="Unassembled WGS sequence"/>
</dbReference>
<feature type="transmembrane region" description="Helical" evidence="11">
    <location>
        <begin position="12"/>
        <end position="34"/>
    </location>
</feature>
<evidence type="ECO:0000256" key="3">
    <source>
        <dbReference type="ARBA" id="ARBA00022475"/>
    </source>
</evidence>
<dbReference type="EMBL" id="JACNIG010000470">
    <property type="protein sequence ID" value="MBC8434617.1"/>
    <property type="molecule type" value="Genomic_DNA"/>
</dbReference>
<evidence type="ECO:0000256" key="6">
    <source>
        <dbReference type="ARBA" id="ARBA00022692"/>
    </source>
</evidence>
<feature type="domain" description="General secretion pathway GspH" evidence="12">
    <location>
        <begin position="42"/>
        <end position="161"/>
    </location>
</feature>
<evidence type="ECO:0000256" key="2">
    <source>
        <dbReference type="ARBA" id="ARBA00021549"/>
    </source>
</evidence>
<evidence type="ECO:0000256" key="4">
    <source>
        <dbReference type="ARBA" id="ARBA00022481"/>
    </source>
</evidence>
<accession>A0A8J6TWW9</accession>
<name>A0A8J6TWW9_9BACT</name>
<dbReference type="Gene3D" id="3.30.700.10">
    <property type="entry name" value="Glycoprotein, Type 4 Pilin"/>
    <property type="match status" value="1"/>
</dbReference>
<comment type="caution">
    <text evidence="13">The sequence shown here is derived from an EMBL/GenBank/DDBJ whole genome shotgun (WGS) entry which is preliminary data.</text>
</comment>
<dbReference type="InterPro" id="IPR022346">
    <property type="entry name" value="T2SS_GspH"/>
</dbReference>
<dbReference type="SUPFAM" id="SSF54523">
    <property type="entry name" value="Pili subunits"/>
    <property type="match status" value="1"/>
</dbReference>
<organism evidence="13 14">
    <name type="scientific">Candidatus Desulfatibia vada</name>
    <dbReference type="NCBI Taxonomy" id="2841696"/>
    <lineage>
        <taxon>Bacteria</taxon>
        <taxon>Pseudomonadati</taxon>
        <taxon>Thermodesulfobacteriota</taxon>
        <taxon>Desulfobacteria</taxon>
        <taxon>Desulfobacterales</taxon>
        <taxon>Desulfobacterales incertae sedis</taxon>
        <taxon>Candidatus Desulfatibia</taxon>
    </lineage>
</organism>
<keyword evidence="3" id="KW-1003">Cell membrane</keyword>
<evidence type="ECO:0000256" key="7">
    <source>
        <dbReference type="ARBA" id="ARBA00022989"/>
    </source>
</evidence>
<evidence type="ECO:0000256" key="5">
    <source>
        <dbReference type="ARBA" id="ARBA00022519"/>
    </source>
</evidence>
<evidence type="ECO:0000256" key="1">
    <source>
        <dbReference type="ARBA" id="ARBA00004377"/>
    </source>
</evidence>
<keyword evidence="8 11" id="KW-0472">Membrane</keyword>
<dbReference type="AlphaFoldDB" id="A0A8J6TWW9"/>
<evidence type="ECO:0000256" key="10">
    <source>
        <dbReference type="ARBA" id="ARBA00030775"/>
    </source>
</evidence>
<keyword evidence="5" id="KW-0997">Cell inner membrane</keyword>
<dbReference type="InterPro" id="IPR045584">
    <property type="entry name" value="Pilin-like"/>
</dbReference>